<name>A0A7R9DU28_TIMPO</name>
<gene>
    <name evidence="1" type="ORF">TPSB3V08_LOCUS14173</name>
</gene>
<organism evidence="1">
    <name type="scientific">Timema poppense</name>
    <name type="common">Walking stick</name>
    <dbReference type="NCBI Taxonomy" id="170557"/>
    <lineage>
        <taxon>Eukaryota</taxon>
        <taxon>Metazoa</taxon>
        <taxon>Ecdysozoa</taxon>
        <taxon>Arthropoda</taxon>
        <taxon>Hexapoda</taxon>
        <taxon>Insecta</taxon>
        <taxon>Pterygota</taxon>
        <taxon>Neoptera</taxon>
        <taxon>Polyneoptera</taxon>
        <taxon>Phasmatodea</taxon>
        <taxon>Timematodea</taxon>
        <taxon>Timematoidea</taxon>
        <taxon>Timematidae</taxon>
        <taxon>Timema</taxon>
    </lineage>
</organism>
<dbReference type="PROSITE" id="PS51257">
    <property type="entry name" value="PROKAR_LIPOPROTEIN"/>
    <property type="match status" value="1"/>
</dbReference>
<protein>
    <submittedName>
        <fullName evidence="1">Uncharacterized protein</fullName>
    </submittedName>
</protein>
<proteinExistence type="predicted"/>
<dbReference type="EMBL" id="OD036716">
    <property type="protein sequence ID" value="CAD7420758.1"/>
    <property type="molecule type" value="Genomic_DNA"/>
</dbReference>
<accession>A0A7R9DU28</accession>
<reference evidence="1" key="1">
    <citation type="submission" date="2020-11" db="EMBL/GenBank/DDBJ databases">
        <authorList>
            <person name="Tran Van P."/>
        </authorList>
    </citation>
    <scope>NUCLEOTIDE SEQUENCE</scope>
</reference>
<evidence type="ECO:0000313" key="1">
    <source>
        <dbReference type="EMBL" id="CAD7420758.1"/>
    </source>
</evidence>
<sequence length="83" mass="9503">MVTRVFYAPYVRPRPRPLSRNWGSPPNFFMSCSHHHQLMRCPMTYGNASMCLLSMSGTNVRQTVPISTQSALLVCWILFPRAT</sequence>
<dbReference type="AlphaFoldDB" id="A0A7R9DU28"/>